<sequence>MTGFNVSFPGLGIHDLPIKRELITVFGFPIYWYGFLIAVAVLLTLFLARRASKSFGIKEDDVIDTYLIILPTIIVFARLYYVIFSWSEYKDNLWLILDTRRGGLAFYGGVIGGILAFACICAFKKKRFVNWLDFFVVYLPLGQAIGRWGNFFNQEAFGSNTELPWGMISEGTRAYLQTLHDSNLNPAAPVHPTFLYEFIGNMLIFAILLYVRKHATFYLETVAWYIMTYGCLRFFVEAVRTDALFIGNTGIRVSMLLSFLMFVAGIVYLAYGYWQISRQKLPAKLRLSWGAALEIATASDATATAATDTSAEDVPLENPSSEEENPADENQSPEHENQATGATASDATATVATDTSVTAEQKAADQSAPTTKNDN</sequence>
<dbReference type="UniPathway" id="UPA00664"/>
<feature type="compositionally biased region" description="Acidic residues" evidence="8">
    <location>
        <begin position="310"/>
        <end position="327"/>
    </location>
</feature>
<evidence type="ECO:0000256" key="7">
    <source>
        <dbReference type="HAMAP-Rule" id="MF_01147"/>
    </source>
</evidence>
<evidence type="ECO:0000256" key="1">
    <source>
        <dbReference type="ARBA" id="ARBA00007150"/>
    </source>
</evidence>
<dbReference type="GO" id="GO:0042158">
    <property type="term" value="P:lipoprotein biosynthetic process"/>
    <property type="evidence" value="ECO:0007669"/>
    <property type="project" value="UniProtKB-UniRule"/>
</dbReference>
<feature type="transmembrane region" description="Helical" evidence="7">
    <location>
        <begin position="194"/>
        <end position="211"/>
    </location>
</feature>
<gene>
    <name evidence="7 9" type="primary">lgt</name>
    <name evidence="9" type="ordered locus">HMPREF0868_0255</name>
</gene>
<dbReference type="KEGG" id="clo:HMPREF0868_0255"/>
<evidence type="ECO:0000256" key="6">
    <source>
        <dbReference type="ARBA" id="ARBA00023136"/>
    </source>
</evidence>
<dbReference type="InterPro" id="IPR001640">
    <property type="entry name" value="Lgt"/>
</dbReference>
<keyword evidence="10" id="KW-1185">Reference proteome</keyword>
<comment type="similarity">
    <text evidence="1 7">Belongs to the Lgt family.</text>
</comment>
<dbReference type="GO" id="GO:0008961">
    <property type="term" value="F:phosphatidylglycerol-prolipoprotein diacylglyceryl transferase activity"/>
    <property type="evidence" value="ECO:0007669"/>
    <property type="project" value="UniProtKB-UniRule"/>
</dbReference>
<proteinExistence type="inferred from homology"/>
<feature type="transmembrane region" description="Helical" evidence="7">
    <location>
        <begin position="104"/>
        <end position="123"/>
    </location>
</feature>
<keyword evidence="2 7" id="KW-1003">Cell membrane</keyword>
<feature type="transmembrane region" description="Helical" evidence="7">
    <location>
        <begin position="63"/>
        <end position="84"/>
    </location>
</feature>
<keyword evidence="4 7" id="KW-0812">Transmembrane</keyword>
<accession>D3R086</accession>
<dbReference type="OrthoDB" id="871140at2"/>
<comment type="catalytic activity">
    <reaction evidence="7">
        <text>L-cysteinyl-[prolipoprotein] + a 1,2-diacyl-sn-glycero-3-phospho-(1'-sn-glycerol) = an S-1,2-diacyl-sn-glyceryl-L-cysteinyl-[prolipoprotein] + sn-glycerol 1-phosphate + H(+)</text>
        <dbReference type="Rhea" id="RHEA:56712"/>
        <dbReference type="Rhea" id="RHEA-COMP:14679"/>
        <dbReference type="Rhea" id="RHEA-COMP:14680"/>
        <dbReference type="ChEBI" id="CHEBI:15378"/>
        <dbReference type="ChEBI" id="CHEBI:29950"/>
        <dbReference type="ChEBI" id="CHEBI:57685"/>
        <dbReference type="ChEBI" id="CHEBI:64716"/>
        <dbReference type="ChEBI" id="CHEBI:140658"/>
        <dbReference type="EC" id="2.5.1.145"/>
    </reaction>
</comment>
<name>D3R086_MAGIU</name>
<dbReference type="eggNOG" id="COG0682">
    <property type="taxonomic scope" value="Bacteria"/>
</dbReference>
<dbReference type="RefSeq" id="WP_012994024.1">
    <property type="nucleotide sequence ID" value="NC_013895.2"/>
</dbReference>
<dbReference type="STRING" id="699246.HMPREF0868_0255"/>
<evidence type="ECO:0000256" key="5">
    <source>
        <dbReference type="ARBA" id="ARBA00022989"/>
    </source>
</evidence>
<dbReference type="NCBIfam" id="TIGR00544">
    <property type="entry name" value="lgt"/>
    <property type="match status" value="1"/>
</dbReference>
<dbReference type="PROSITE" id="PS01311">
    <property type="entry name" value="LGT"/>
    <property type="match status" value="1"/>
</dbReference>
<comment type="pathway">
    <text evidence="7">Protein modification; lipoprotein biosynthesis (diacylglyceryl transfer).</text>
</comment>
<dbReference type="GO" id="GO:0005886">
    <property type="term" value="C:plasma membrane"/>
    <property type="evidence" value="ECO:0007669"/>
    <property type="project" value="UniProtKB-SubCell"/>
</dbReference>
<comment type="function">
    <text evidence="7">Catalyzes the transfer of the diacylglyceryl group from phosphatidylglycerol to the sulfhydryl group of the N-terminal cysteine of a prolipoprotein, the first step in the formation of mature lipoproteins.</text>
</comment>
<evidence type="ECO:0000256" key="2">
    <source>
        <dbReference type="ARBA" id="ARBA00022475"/>
    </source>
</evidence>
<keyword evidence="6 7" id="KW-0472">Membrane</keyword>
<dbReference type="Pfam" id="PF01790">
    <property type="entry name" value="LGT"/>
    <property type="match status" value="1"/>
</dbReference>
<feature type="binding site" evidence="7">
    <location>
        <position position="147"/>
    </location>
    <ligand>
        <name>a 1,2-diacyl-sn-glycero-3-phospho-(1'-sn-glycerol)</name>
        <dbReference type="ChEBI" id="CHEBI:64716"/>
    </ligand>
</feature>
<dbReference type="AlphaFoldDB" id="D3R086"/>
<feature type="transmembrane region" description="Helical" evidence="7">
    <location>
        <begin position="30"/>
        <end position="51"/>
    </location>
</feature>
<organism evidence="9 10">
    <name type="scientific">Mageeibacillus indolicus (strain UPII9-5)</name>
    <name type="common">Clostridiales genomosp. BVAB3 (strain UPII9-5)</name>
    <dbReference type="NCBI Taxonomy" id="699246"/>
    <lineage>
        <taxon>Bacteria</taxon>
        <taxon>Bacillati</taxon>
        <taxon>Bacillota</taxon>
        <taxon>Clostridia</taxon>
        <taxon>Eubacteriales</taxon>
        <taxon>Oscillospiraceae</taxon>
        <taxon>Mageeibacillus</taxon>
    </lineage>
</organism>
<feature type="transmembrane region" description="Helical" evidence="7">
    <location>
        <begin position="256"/>
        <end position="274"/>
    </location>
</feature>
<dbReference type="PANTHER" id="PTHR30589:SF0">
    <property type="entry name" value="PHOSPHATIDYLGLYCEROL--PROLIPOPROTEIN DIACYLGLYCERYL TRANSFERASE"/>
    <property type="match status" value="1"/>
</dbReference>
<evidence type="ECO:0000256" key="4">
    <source>
        <dbReference type="ARBA" id="ARBA00022692"/>
    </source>
</evidence>
<reference evidence="10" key="1">
    <citation type="submission" date="2009-12" db="EMBL/GenBank/DDBJ databases">
        <title>Sequence of Clostridiales genomosp. BVAB3 str. UPII9-5.</title>
        <authorList>
            <person name="Madupu R."/>
            <person name="Durkin A.S."/>
            <person name="Torralba M."/>
            <person name="Methe B."/>
            <person name="Sutton G.G."/>
            <person name="Strausberg R.L."/>
            <person name="Nelson K.E."/>
        </authorList>
    </citation>
    <scope>NUCLEOTIDE SEQUENCE [LARGE SCALE GENOMIC DNA]</scope>
    <source>
        <strain evidence="10">UPII9-5</strain>
    </source>
</reference>
<dbReference type="HOGENOM" id="CLU_013386_0_0_9"/>
<evidence type="ECO:0000313" key="9">
    <source>
        <dbReference type="EMBL" id="ADC91288.1"/>
    </source>
</evidence>
<dbReference type="HAMAP" id="MF_01147">
    <property type="entry name" value="Lgt"/>
    <property type="match status" value="1"/>
</dbReference>
<dbReference type="EC" id="2.5.1.145" evidence="7"/>
<feature type="transmembrane region" description="Helical" evidence="7">
    <location>
        <begin position="218"/>
        <end position="236"/>
    </location>
</feature>
<evidence type="ECO:0000256" key="3">
    <source>
        <dbReference type="ARBA" id="ARBA00022679"/>
    </source>
</evidence>
<keyword evidence="3 7" id="KW-0808">Transferase</keyword>
<keyword evidence="9" id="KW-0449">Lipoprotein</keyword>
<feature type="compositionally biased region" description="Low complexity" evidence="8">
    <location>
        <begin position="339"/>
        <end position="359"/>
    </location>
</feature>
<dbReference type="EMBL" id="CP001850">
    <property type="protein sequence ID" value="ADC91288.1"/>
    <property type="molecule type" value="Genomic_DNA"/>
</dbReference>
<keyword evidence="9" id="KW-0328">Glycosyltransferase</keyword>
<evidence type="ECO:0000313" key="10">
    <source>
        <dbReference type="Proteomes" id="UP000008234"/>
    </source>
</evidence>
<protein>
    <recommendedName>
        <fullName evidence="7">Phosphatidylglycerol--prolipoprotein diacylglyceryl transferase</fullName>
        <ecNumber evidence="7">2.5.1.145</ecNumber>
    </recommendedName>
</protein>
<comment type="subcellular location">
    <subcellularLocation>
        <location evidence="7">Cell membrane</location>
        <topology evidence="7">Multi-pass membrane protein</topology>
    </subcellularLocation>
</comment>
<feature type="region of interest" description="Disordered" evidence="8">
    <location>
        <begin position="304"/>
        <end position="375"/>
    </location>
</feature>
<dbReference type="Proteomes" id="UP000008234">
    <property type="component" value="Chromosome"/>
</dbReference>
<feature type="transmembrane region" description="Helical" evidence="7">
    <location>
        <begin position="130"/>
        <end position="149"/>
    </location>
</feature>
<dbReference type="PANTHER" id="PTHR30589">
    <property type="entry name" value="PROLIPOPROTEIN DIACYLGLYCERYL TRANSFERASE"/>
    <property type="match status" value="1"/>
</dbReference>
<evidence type="ECO:0000256" key="8">
    <source>
        <dbReference type="SAM" id="MobiDB-lite"/>
    </source>
</evidence>
<keyword evidence="5 7" id="KW-1133">Transmembrane helix</keyword>